<evidence type="ECO:0000313" key="2">
    <source>
        <dbReference type="EMBL" id="SCY49773.1"/>
    </source>
</evidence>
<proteinExistence type="predicted"/>
<dbReference type="PRINTS" id="PR00111">
    <property type="entry name" value="ABHYDROLASE"/>
</dbReference>
<dbReference type="InterPro" id="IPR000639">
    <property type="entry name" value="Epox_hydrolase-like"/>
</dbReference>
<evidence type="ECO:0000259" key="1">
    <source>
        <dbReference type="Pfam" id="PF12697"/>
    </source>
</evidence>
<dbReference type="PRINTS" id="PR00412">
    <property type="entry name" value="EPOXHYDRLASE"/>
</dbReference>
<dbReference type="InterPro" id="IPR029058">
    <property type="entry name" value="AB_hydrolase_fold"/>
</dbReference>
<keyword evidence="3" id="KW-1185">Reference proteome</keyword>
<dbReference type="InterPro" id="IPR050266">
    <property type="entry name" value="AB_hydrolase_sf"/>
</dbReference>
<dbReference type="STRING" id="419481.SAMN05216233_110106"/>
<dbReference type="OrthoDB" id="5342129at2"/>
<evidence type="ECO:0000313" key="3">
    <source>
        <dbReference type="Proteomes" id="UP000198870"/>
    </source>
</evidence>
<dbReference type="GO" id="GO:0003824">
    <property type="term" value="F:catalytic activity"/>
    <property type="evidence" value="ECO:0007669"/>
    <property type="project" value="InterPro"/>
</dbReference>
<dbReference type="SUPFAM" id="SSF53474">
    <property type="entry name" value="alpha/beta-Hydrolases"/>
    <property type="match status" value="1"/>
</dbReference>
<dbReference type="Proteomes" id="UP000198870">
    <property type="component" value="Unassembled WGS sequence"/>
</dbReference>
<dbReference type="Gene3D" id="3.40.50.1820">
    <property type="entry name" value="alpha/beta hydrolase"/>
    <property type="match status" value="1"/>
</dbReference>
<dbReference type="Pfam" id="PF12697">
    <property type="entry name" value="Abhydrolase_6"/>
    <property type="match status" value="1"/>
</dbReference>
<organism evidence="2 3">
    <name type="scientific">Desulfoluna spongiiphila</name>
    <dbReference type="NCBI Taxonomy" id="419481"/>
    <lineage>
        <taxon>Bacteria</taxon>
        <taxon>Pseudomonadati</taxon>
        <taxon>Thermodesulfobacteriota</taxon>
        <taxon>Desulfobacteria</taxon>
        <taxon>Desulfobacterales</taxon>
        <taxon>Desulfolunaceae</taxon>
        <taxon>Desulfoluna</taxon>
    </lineage>
</organism>
<sequence>MLDSRCDPNILDMPDEAFNMGPDDRLRHQGFFLYGKLRGIRMGWLSEGEGEAVVLLHSSMSSKVQWFSLMEELKQTHQVVAVDLYGYGDAPCVSDEQAGHFSLDDELSLIRRALAEHVPGDTPYHLVGHSYGGAVAMHLALEMPERIRSISLYEPMANHVVREIDDGLYEKQKTLMGSVIEEINRGNLKTGASMFVDFFSGEGLFDKLPAEVQELLAGCVRKMPLDYFASAHKGLRMGRYGKLSAPTCLMAGRRSPDLSFEIARALSGVIPDVDYHLVDAGHMAPLTHGPKVNPIIAAHVRRHTCLN</sequence>
<dbReference type="PANTHER" id="PTHR43798">
    <property type="entry name" value="MONOACYLGLYCEROL LIPASE"/>
    <property type="match status" value="1"/>
</dbReference>
<protein>
    <submittedName>
        <fullName evidence="2">Pimeloyl-ACP methyl ester carboxylesterase</fullName>
    </submittedName>
</protein>
<feature type="domain" description="AB hydrolase-1" evidence="1">
    <location>
        <begin position="53"/>
        <end position="286"/>
    </location>
</feature>
<accession>A0A1G5GDY5</accession>
<reference evidence="2 3" key="1">
    <citation type="submission" date="2016-10" db="EMBL/GenBank/DDBJ databases">
        <authorList>
            <person name="de Groot N.N."/>
        </authorList>
    </citation>
    <scope>NUCLEOTIDE SEQUENCE [LARGE SCALE GENOMIC DNA]</scope>
    <source>
        <strain evidence="2 3">AA1</strain>
    </source>
</reference>
<name>A0A1G5GDY5_9BACT</name>
<gene>
    <name evidence="2" type="ORF">SAMN05216233_110106</name>
</gene>
<dbReference type="AlphaFoldDB" id="A0A1G5GDY5"/>
<dbReference type="EMBL" id="FMUX01000010">
    <property type="protein sequence ID" value="SCY49773.1"/>
    <property type="molecule type" value="Genomic_DNA"/>
</dbReference>
<dbReference type="InterPro" id="IPR000073">
    <property type="entry name" value="AB_hydrolase_1"/>
</dbReference>